<organism evidence="1 2">
    <name type="scientific">Stackebrandtia albiflava</name>
    <dbReference type="NCBI Taxonomy" id="406432"/>
    <lineage>
        <taxon>Bacteria</taxon>
        <taxon>Bacillati</taxon>
        <taxon>Actinomycetota</taxon>
        <taxon>Actinomycetes</taxon>
        <taxon>Glycomycetales</taxon>
        <taxon>Glycomycetaceae</taxon>
        <taxon>Stackebrandtia</taxon>
    </lineage>
</organism>
<sequence>MEGAEEVRLSELKFPAMRRALIETMTSLSDRDYQQRVWIDEKYPQPGFFDDLTTTVNVFHDLIADDEDVDRYVGAFLVSGEEATAVERVYRALDPMIDDLADSPDDRYLSDPRWTDVVTAATRAKALLNTAR</sequence>
<dbReference type="InterPro" id="IPR057705">
    <property type="entry name" value="DUF7945"/>
</dbReference>
<protein>
    <submittedName>
        <fullName evidence="1">Uncharacterized protein</fullName>
    </submittedName>
</protein>
<dbReference type="AlphaFoldDB" id="A0A562V9B8"/>
<dbReference type="Pfam" id="PF25656">
    <property type="entry name" value="DUF7945"/>
    <property type="match status" value="1"/>
</dbReference>
<evidence type="ECO:0000313" key="1">
    <source>
        <dbReference type="EMBL" id="TWJ14480.1"/>
    </source>
</evidence>
<dbReference type="EMBL" id="VLLL01000005">
    <property type="protein sequence ID" value="TWJ14480.1"/>
    <property type="molecule type" value="Genomic_DNA"/>
</dbReference>
<dbReference type="NCBIfam" id="NF047838">
    <property type="entry name" value="SCO4402_fam"/>
    <property type="match status" value="1"/>
</dbReference>
<accession>A0A562V9B8</accession>
<evidence type="ECO:0000313" key="2">
    <source>
        <dbReference type="Proteomes" id="UP000321617"/>
    </source>
</evidence>
<keyword evidence="2" id="KW-1185">Reference proteome</keyword>
<proteinExistence type="predicted"/>
<reference evidence="1 2" key="1">
    <citation type="journal article" date="2013" name="Stand. Genomic Sci.">
        <title>Genomic Encyclopedia of Type Strains, Phase I: The one thousand microbial genomes (KMG-I) project.</title>
        <authorList>
            <person name="Kyrpides N.C."/>
            <person name="Woyke T."/>
            <person name="Eisen J.A."/>
            <person name="Garrity G."/>
            <person name="Lilburn T.G."/>
            <person name="Beck B.J."/>
            <person name="Whitman W.B."/>
            <person name="Hugenholtz P."/>
            <person name="Klenk H.P."/>
        </authorList>
    </citation>
    <scope>NUCLEOTIDE SEQUENCE [LARGE SCALE GENOMIC DNA]</scope>
    <source>
        <strain evidence="1 2">DSM 45044</strain>
    </source>
</reference>
<dbReference type="Proteomes" id="UP000321617">
    <property type="component" value="Unassembled WGS sequence"/>
</dbReference>
<comment type="caution">
    <text evidence="1">The sequence shown here is derived from an EMBL/GenBank/DDBJ whole genome shotgun (WGS) entry which is preliminary data.</text>
</comment>
<name>A0A562V9B8_9ACTN</name>
<gene>
    <name evidence="1" type="ORF">LX16_0163</name>
</gene>